<proteinExistence type="inferred from homology"/>
<dbReference type="InterPro" id="IPR036249">
    <property type="entry name" value="Thioredoxin-like_sf"/>
</dbReference>
<dbReference type="SUPFAM" id="SSF52833">
    <property type="entry name" value="Thioredoxin-like"/>
    <property type="match status" value="1"/>
</dbReference>
<sequence>MTRFILPLAIFLAIVVALGAGLRHDPRELPSALVGRPAPAFALPVLDAPGSTQTLRVSDLRGKVWILNVWASWCAACRTEHPVLVDFAARSPVPVYGLNYKDTMLAAQAWLRQMGNPYVLSGVDADGRVGIDFGVYGVPETYIIDAHGVVRYRQVGPVTPDVLERQIKPLLRQLQSGGPRANPA</sequence>
<evidence type="ECO:0000259" key="6">
    <source>
        <dbReference type="PROSITE" id="PS51352"/>
    </source>
</evidence>
<dbReference type="GO" id="GO:0015036">
    <property type="term" value="F:disulfide oxidoreductase activity"/>
    <property type="evidence" value="ECO:0007669"/>
    <property type="project" value="InterPro"/>
</dbReference>
<dbReference type="RefSeq" id="WP_101685135.1">
    <property type="nucleotide sequence ID" value="NZ_PJRP01000022.1"/>
</dbReference>
<keyword evidence="4" id="KW-1015">Disulfide bond</keyword>
<comment type="similarity">
    <text evidence="2">Belongs to the thioredoxin family. DsbE subfamily.</text>
</comment>
<comment type="caution">
    <text evidence="7">The sequence shown here is derived from an EMBL/GenBank/DDBJ whole genome shotgun (WGS) entry which is preliminary data.</text>
</comment>
<dbReference type="PROSITE" id="PS51352">
    <property type="entry name" value="THIOREDOXIN_2"/>
    <property type="match status" value="1"/>
</dbReference>
<dbReference type="PANTHER" id="PTHR42852">
    <property type="entry name" value="THIOL:DISULFIDE INTERCHANGE PROTEIN DSBE"/>
    <property type="match status" value="1"/>
</dbReference>
<keyword evidence="3" id="KW-0201">Cytochrome c-type biogenesis</keyword>
<dbReference type="STRING" id="82633.GCA_000974605_00310"/>
<dbReference type="NCBIfam" id="TIGR00385">
    <property type="entry name" value="dsbE"/>
    <property type="match status" value="1"/>
</dbReference>
<dbReference type="GO" id="GO:0030288">
    <property type="term" value="C:outer membrane-bounded periplasmic space"/>
    <property type="evidence" value="ECO:0007669"/>
    <property type="project" value="InterPro"/>
</dbReference>
<dbReference type="InterPro" id="IPR004799">
    <property type="entry name" value="Periplasmic_diS_OxRdtase_DsbE"/>
</dbReference>
<evidence type="ECO:0000256" key="1">
    <source>
        <dbReference type="ARBA" id="ARBA00004196"/>
    </source>
</evidence>
<gene>
    <name evidence="7" type="ORF">CYJ10_30295</name>
</gene>
<dbReference type="InterPro" id="IPR050553">
    <property type="entry name" value="Thioredoxin_ResA/DsbE_sf"/>
</dbReference>
<accession>A0A2N5C3S9</accession>
<dbReference type="PANTHER" id="PTHR42852:SF6">
    <property type="entry name" value="THIOL:DISULFIDE INTERCHANGE PROTEIN DSBE"/>
    <property type="match status" value="1"/>
</dbReference>
<evidence type="ECO:0000313" key="7">
    <source>
        <dbReference type="EMBL" id="PLP96879.1"/>
    </source>
</evidence>
<evidence type="ECO:0000256" key="4">
    <source>
        <dbReference type="ARBA" id="ARBA00023157"/>
    </source>
</evidence>
<dbReference type="InterPro" id="IPR013740">
    <property type="entry name" value="Redoxin"/>
</dbReference>
<evidence type="ECO:0000256" key="5">
    <source>
        <dbReference type="ARBA" id="ARBA00023284"/>
    </source>
</evidence>
<dbReference type="Pfam" id="PF08534">
    <property type="entry name" value="Redoxin"/>
    <property type="match status" value="1"/>
</dbReference>
<dbReference type="Gene3D" id="3.40.30.10">
    <property type="entry name" value="Glutaredoxin"/>
    <property type="match status" value="1"/>
</dbReference>
<dbReference type="InterPro" id="IPR017937">
    <property type="entry name" value="Thioredoxin_CS"/>
</dbReference>
<dbReference type="PROSITE" id="PS00194">
    <property type="entry name" value="THIOREDOXIN_1"/>
    <property type="match status" value="1"/>
</dbReference>
<feature type="domain" description="Thioredoxin" evidence="6">
    <location>
        <begin position="32"/>
        <end position="172"/>
    </location>
</feature>
<comment type="subcellular location">
    <subcellularLocation>
        <location evidence="1">Cell envelope</location>
    </subcellularLocation>
</comment>
<organism evidence="7 8">
    <name type="scientific">Cupriavidus pauculus</name>
    <dbReference type="NCBI Taxonomy" id="82633"/>
    <lineage>
        <taxon>Bacteria</taxon>
        <taxon>Pseudomonadati</taxon>
        <taxon>Pseudomonadota</taxon>
        <taxon>Betaproteobacteria</taxon>
        <taxon>Burkholderiales</taxon>
        <taxon>Burkholderiaceae</taxon>
        <taxon>Cupriavidus</taxon>
    </lineage>
</organism>
<dbReference type="InterPro" id="IPR013766">
    <property type="entry name" value="Thioredoxin_domain"/>
</dbReference>
<name>A0A2N5C3S9_9BURK</name>
<evidence type="ECO:0000256" key="2">
    <source>
        <dbReference type="ARBA" id="ARBA00007758"/>
    </source>
</evidence>
<reference evidence="7 8" key="1">
    <citation type="submission" date="2017-12" db="EMBL/GenBank/DDBJ databases">
        <title>Genome sequence of the active heterotrophic nitrifier-denitrifier, Cupriavidus pauculus UM1.</title>
        <authorList>
            <person name="Putonti C."/>
            <person name="Castignetti D."/>
        </authorList>
    </citation>
    <scope>NUCLEOTIDE SEQUENCE [LARGE SCALE GENOMIC DNA]</scope>
    <source>
        <strain evidence="7 8">UM1</strain>
    </source>
</reference>
<dbReference type="AlphaFoldDB" id="A0A2N5C3S9"/>
<dbReference type="GO" id="GO:0017004">
    <property type="term" value="P:cytochrome complex assembly"/>
    <property type="evidence" value="ECO:0007669"/>
    <property type="project" value="UniProtKB-KW"/>
</dbReference>
<dbReference type="OrthoDB" id="9811352at2"/>
<evidence type="ECO:0000313" key="8">
    <source>
        <dbReference type="Proteomes" id="UP000234341"/>
    </source>
</evidence>
<keyword evidence="5" id="KW-0676">Redox-active center</keyword>
<evidence type="ECO:0000256" key="3">
    <source>
        <dbReference type="ARBA" id="ARBA00022748"/>
    </source>
</evidence>
<dbReference type="CDD" id="cd03010">
    <property type="entry name" value="TlpA_like_DsbE"/>
    <property type="match status" value="1"/>
</dbReference>
<dbReference type="Proteomes" id="UP000234341">
    <property type="component" value="Unassembled WGS sequence"/>
</dbReference>
<protein>
    <submittedName>
        <fullName evidence="7">DsbE family thiol:disulfide interchange protein</fullName>
    </submittedName>
</protein>
<dbReference type="EMBL" id="PJRP01000022">
    <property type="protein sequence ID" value="PLP96879.1"/>
    <property type="molecule type" value="Genomic_DNA"/>
</dbReference>